<dbReference type="Proteomes" id="UP001185331">
    <property type="component" value="Unassembled WGS sequence"/>
</dbReference>
<dbReference type="EMBL" id="JAVDQK010000004">
    <property type="protein sequence ID" value="MDR6218310.1"/>
    <property type="molecule type" value="Genomic_DNA"/>
</dbReference>
<evidence type="ECO:0000313" key="3">
    <source>
        <dbReference type="Proteomes" id="UP001185331"/>
    </source>
</evidence>
<sequence length="230" mass="25766">MFKASVNHFNLTPAGQPDPVSAWGSLHDKEGDRIASFRGTDDILFDGHASKTRFERHARRQQQDPKGHLLTLIRQDLDALNKPPRRRPGGRVPVSSLAARDLIASHLAQPGPFGPLELCTDHGHPLRLSRNQAGTVRIHVERKVSLQRVLRETLNLIEEQGLPLISDVDHRANELVGRGVLRPCVSDTVTLDSTSVPLVWGECRCLAVHIKTVYPFWDEAQRLYPHFVTT</sequence>
<organism evidence="2 3">
    <name type="scientific">Deinococcus soli</name>
    <name type="common">ex Cha et al. 2016</name>
    <dbReference type="NCBI Taxonomy" id="1309411"/>
    <lineage>
        <taxon>Bacteria</taxon>
        <taxon>Thermotogati</taxon>
        <taxon>Deinococcota</taxon>
        <taxon>Deinococci</taxon>
        <taxon>Deinococcales</taxon>
        <taxon>Deinococcaceae</taxon>
        <taxon>Deinococcus</taxon>
    </lineage>
</organism>
<reference evidence="2" key="1">
    <citation type="submission" date="2023-07" db="EMBL/GenBank/DDBJ databases">
        <title>Sorghum-associated microbial communities from plants grown in Nebraska, USA.</title>
        <authorList>
            <person name="Schachtman D."/>
        </authorList>
    </citation>
    <scope>NUCLEOTIDE SEQUENCE</scope>
    <source>
        <strain evidence="2">BE330</strain>
    </source>
</reference>
<dbReference type="AlphaFoldDB" id="A0AAE3XAR3"/>
<accession>A0AAE3XAR3</accession>
<name>A0AAE3XAR3_9DEIO</name>
<proteinExistence type="predicted"/>
<comment type="caution">
    <text evidence="2">The sequence shown here is derived from an EMBL/GenBank/DDBJ whole genome shotgun (WGS) entry which is preliminary data.</text>
</comment>
<dbReference type="RefSeq" id="WP_309854685.1">
    <property type="nucleotide sequence ID" value="NZ_JAVDQJ010000005.1"/>
</dbReference>
<evidence type="ECO:0000313" key="2">
    <source>
        <dbReference type="EMBL" id="MDR6218310.1"/>
    </source>
</evidence>
<protein>
    <submittedName>
        <fullName evidence="2">Uncharacterized protein</fullName>
    </submittedName>
</protein>
<evidence type="ECO:0000256" key="1">
    <source>
        <dbReference type="SAM" id="MobiDB-lite"/>
    </source>
</evidence>
<feature type="region of interest" description="Disordered" evidence="1">
    <location>
        <begin position="1"/>
        <end position="26"/>
    </location>
</feature>
<gene>
    <name evidence="2" type="ORF">J2Y00_001873</name>
</gene>